<dbReference type="InterPro" id="IPR011538">
    <property type="entry name" value="Nuo51_FMN-bd"/>
</dbReference>
<dbReference type="Gene3D" id="1.20.1440.230">
    <property type="entry name" value="NADH-ubiquinone oxidoreductase 51kDa subunit, iron-sulphur binding domain"/>
    <property type="match status" value="1"/>
</dbReference>
<evidence type="ECO:0000256" key="12">
    <source>
        <dbReference type="RuleBase" id="RU364066"/>
    </source>
</evidence>
<comment type="caution">
    <text evidence="14">The sequence shown here is derived from an EMBL/GenBank/DDBJ whole genome shotgun (WGS) entry which is preliminary data.</text>
</comment>
<dbReference type="InterPro" id="IPR037207">
    <property type="entry name" value="Nuop51_4Fe4S-bd_sf"/>
</dbReference>
<evidence type="ECO:0000256" key="9">
    <source>
        <dbReference type="ARBA" id="ARBA00023004"/>
    </source>
</evidence>
<dbReference type="OrthoDB" id="42889at2759"/>
<dbReference type="PROSITE" id="PS00645">
    <property type="entry name" value="COMPLEX1_51K_2"/>
    <property type="match status" value="1"/>
</dbReference>
<evidence type="ECO:0000313" key="15">
    <source>
        <dbReference type="Proteomes" id="UP001149090"/>
    </source>
</evidence>
<dbReference type="InterPro" id="IPR050837">
    <property type="entry name" value="ComplexI_51kDa_subunit"/>
</dbReference>
<proteinExistence type="inferred from homology"/>
<keyword evidence="7 12" id="KW-0479">Metal-binding</keyword>
<dbReference type="Gene3D" id="3.10.20.600">
    <property type="match status" value="1"/>
</dbReference>
<dbReference type="FunFam" id="1.20.1440.230:FF:000001">
    <property type="entry name" value="Mitochondrial NADH dehydrogenase flavoprotein 1"/>
    <property type="match status" value="1"/>
</dbReference>
<evidence type="ECO:0000256" key="7">
    <source>
        <dbReference type="ARBA" id="ARBA00022723"/>
    </source>
</evidence>
<dbReference type="InterPro" id="IPR054765">
    <property type="entry name" value="SLBB_dom"/>
</dbReference>
<evidence type="ECO:0000313" key="14">
    <source>
        <dbReference type="EMBL" id="KAJ5068387.1"/>
    </source>
</evidence>
<comment type="subcellular location">
    <subcellularLocation>
        <location evidence="12">Mitochondrion inner membrane</location>
        <topology evidence="12">Peripheral membrane protein</topology>
        <orientation evidence="12">Matrix side</orientation>
    </subcellularLocation>
</comment>
<gene>
    <name evidence="14" type="ORF">M0811_12370</name>
</gene>
<dbReference type="GO" id="GO:0008137">
    <property type="term" value="F:NADH dehydrogenase (ubiquinone) activity"/>
    <property type="evidence" value="ECO:0007669"/>
    <property type="project" value="UniProtKB-EC"/>
</dbReference>
<keyword evidence="15" id="KW-1185">Reference proteome</keyword>
<reference evidence="14" key="1">
    <citation type="submission" date="2022-10" db="EMBL/GenBank/DDBJ databases">
        <title>Novel sulphate-reducing endosymbionts in the free-living metamonad Anaeramoeba.</title>
        <authorList>
            <person name="Jerlstrom-Hultqvist J."/>
            <person name="Cepicka I."/>
            <person name="Gallot-Lavallee L."/>
            <person name="Salas-Leiva D."/>
            <person name="Curtis B.A."/>
            <person name="Zahonova K."/>
            <person name="Pipaliya S."/>
            <person name="Dacks J."/>
            <person name="Roger A.J."/>
        </authorList>
    </citation>
    <scope>NUCLEOTIDE SEQUENCE</scope>
    <source>
        <strain evidence="14">BMAN</strain>
    </source>
</reference>
<dbReference type="EC" id="7.1.1.2" evidence="12"/>
<evidence type="ECO:0000256" key="4">
    <source>
        <dbReference type="ARBA" id="ARBA00022485"/>
    </source>
</evidence>
<keyword evidence="11 12" id="KW-0520">NAD</keyword>
<evidence type="ECO:0000256" key="6">
    <source>
        <dbReference type="ARBA" id="ARBA00022643"/>
    </source>
</evidence>
<dbReference type="InterPro" id="IPR001949">
    <property type="entry name" value="NADH-UbQ_OxRdtase_51kDa_CS"/>
</dbReference>
<keyword evidence="12" id="KW-0809">Transit peptide</keyword>
<dbReference type="PROSITE" id="PS00644">
    <property type="entry name" value="COMPLEX1_51K_1"/>
    <property type="match status" value="1"/>
</dbReference>
<protein>
    <recommendedName>
        <fullName evidence="12">NADH dehydrogenase [ubiquinone] flavoprotein 1, mitochondrial</fullName>
        <ecNumber evidence="12">7.1.1.2</ecNumber>
    </recommendedName>
</protein>
<dbReference type="NCBIfam" id="TIGR01959">
    <property type="entry name" value="nuoF_fam"/>
    <property type="match status" value="1"/>
</dbReference>
<sequence>MLSPQKFYFSSAKNYQHILLNQIAKRKYGDLKEKDKVFTNLHGKLGWDFKSAIKRGDWSNTKNIIEKGKKHIIDEIKASGLRGRGGAGFPTGVKWSFMPQNSEKPSYLIINADEGEPGTCKDREIMRNDPQKLLEGCLLAGYAMNCKAAYIYIRGEFQEVRKRVEEAIKQAYEKGKLGKNACNTGYDFDVRIHSGAGAYVCGEETALIESLEGKPGKPRLKPPYPPQHGLWGNPTNVNNVETISSCPEILRRGSSWYNSLGRKNNHGTKIFSISGHVNRQCVIEEEMSIPLKKLIEKHAGGVRGGWENLLAIIPGGSSTSLIPRQQCEEVLMDYDSLSQVKSSFGTGAIIVMDKSTDVVKAIARLSKFYHHESCGQCVPCREGTAYLDKIMHRILDGVAKLEEIDMLLEITQSMKGTTICALAEAAALPIEGLLRHFRDEVEKKIRK</sequence>
<dbReference type="AlphaFoldDB" id="A0A9Q0L8P3"/>
<evidence type="ECO:0000259" key="13">
    <source>
        <dbReference type="SMART" id="SM00928"/>
    </source>
</evidence>
<dbReference type="InterPro" id="IPR019575">
    <property type="entry name" value="Nuop51_4Fe4S-bd"/>
</dbReference>
<feature type="domain" description="NADH-ubiquinone oxidoreductase 51kDa subunit iron-sulphur binding" evidence="13">
    <location>
        <begin position="359"/>
        <end position="404"/>
    </location>
</feature>
<evidence type="ECO:0000256" key="5">
    <source>
        <dbReference type="ARBA" id="ARBA00022630"/>
    </source>
</evidence>
<keyword evidence="12" id="KW-0999">Mitochondrion inner membrane</keyword>
<dbReference type="InterPro" id="IPR011537">
    <property type="entry name" value="NADH-UbQ_OxRdtase_suF"/>
</dbReference>
<keyword evidence="10 12" id="KW-0411">Iron-sulfur</keyword>
<keyword evidence="12" id="KW-0813">Transport</keyword>
<keyword evidence="12" id="KW-0679">Respiratory chain</keyword>
<dbReference type="PANTHER" id="PTHR11780">
    <property type="entry name" value="NADH-UBIQUINONE OXIDOREDUCTASE FLAVOPROTEIN 1 NDUFV1"/>
    <property type="match status" value="1"/>
</dbReference>
<dbReference type="InterPro" id="IPR037225">
    <property type="entry name" value="Nuo51_FMN-bd_sf"/>
</dbReference>
<keyword evidence="12" id="KW-0496">Mitochondrion</keyword>
<keyword evidence="6 12" id="KW-0288">FMN</keyword>
<comment type="cofactor">
    <cofactor evidence="1 12">
        <name>FMN</name>
        <dbReference type="ChEBI" id="CHEBI:58210"/>
    </cofactor>
</comment>
<comment type="similarity">
    <text evidence="3 12">Belongs to the complex I 51 kDa subunit family.</text>
</comment>
<dbReference type="OMA" id="CTMDYDS"/>
<dbReference type="GO" id="GO:0005743">
    <property type="term" value="C:mitochondrial inner membrane"/>
    <property type="evidence" value="ECO:0007669"/>
    <property type="project" value="UniProtKB-SubCell"/>
</dbReference>
<dbReference type="GO" id="GO:0010181">
    <property type="term" value="F:FMN binding"/>
    <property type="evidence" value="ECO:0007669"/>
    <property type="project" value="InterPro"/>
</dbReference>
<evidence type="ECO:0000256" key="1">
    <source>
        <dbReference type="ARBA" id="ARBA00001917"/>
    </source>
</evidence>
<dbReference type="EMBL" id="JAPDFW010000116">
    <property type="protein sequence ID" value="KAJ5068387.1"/>
    <property type="molecule type" value="Genomic_DNA"/>
</dbReference>
<evidence type="ECO:0000256" key="2">
    <source>
        <dbReference type="ARBA" id="ARBA00001966"/>
    </source>
</evidence>
<organism evidence="14 15">
    <name type="scientific">Anaeramoeba ignava</name>
    <name type="common">Anaerobic marine amoeba</name>
    <dbReference type="NCBI Taxonomy" id="1746090"/>
    <lineage>
        <taxon>Eukaryota</taxon>
        <taxon>Metamonada</taxon>
        <taxon>Anaeramoebidae</taxon>
        <taxon>Anaeramoeba</taxon>
    </lineage>
</organism>
<dbReference type="SUPFAM" id="SSF142984">
    <property type="entry name" value="Nqo1 middle domain-like"/>
    <property type="match status" value="1"/>
</dbReference>
<comment type="cofactor">
    <cofactor evidence="2 12">
        <name>[4Fe-4S] cluster</name>
        <dbReference type="ChEBI" id="CHEBI:49883"/>
    </cofactor>
</comment>
<dbReference type="GO" id="GO:0051287">
    <property type="term" value="F:NAD binding"/>
    <property type="evidence" value="ECO:0007669"/>
    <property type="project" value="UniProtKB-UniRule"/>
</dbReference>
<dbReference type="GO" id="GO:0006120">
    <property type="term" value="P:mitochondrial electron transport, NADH to ubiquinone"/>
    <property type="evidence" value="ECO:0007669"/>
    <property type="project" value="TreeGrafter"/>
</dbReference>
<dbReference type="PANTHER" id="PTHR11780:SF10">
    <property type="entry name" value="NADH DEHYDROGENASE [UBIQUINONE] FLAVOPROTEIN 1, MITOCHONDRIAL"/>
    <property type="match status" value="1"/>
</dbReference>
<dbReference type="GO" id="GO:0051539">
    <property type="term" value="F:4 iron, 4 sulfur cluster binding"/>
    <property type="evidence" value="ECO:0007669"/>
    <property type="project" value="UniProtKB-UniRule"/>
</dbReference>
<keyword evidence="4 12" id="KW-0004">4Fe-4S</keyword>
<dbReference type="FunFam" id="3.40.50.11540:FF:000001">
    <property type="entry name" value="NADH dehydrogenase [ubiquinone] flavoprotein 1, mitochondrial"/>
    <property type="match status" value="1"/>
</dbReference>
<comment type="function">
    <text evidence="12">Core subunit of the mitochondrial membrane respiratory chain NADH dehydrogenase (Complex I) which catalyzes electron transfer from NADH through the respiratory chain, using ubiquinone as an electron acceptor. Essential for the catalytic activity and assembly of complex I.</text>
</comment>
<dbReference type="GO" id="GO:0046872">
    <property type="term" value="F:metal ion binding"/>
    <property type="evidence" value="ECO:0007669"/>
    <property type="project" value="UniProtKB-KW"/>
</dbReference>
<accession>A0A9Q0L8P3</accession>
<evidence type="ECO:0000256" key="3">
    <source>
        <dbReference type="ARBA" id="ARBA00007523"/>
    </source>
</evidence>
<evidence type="ECO:0000256" key="11">
    <source>
        <dbReference type="ARBA" id="ARBA00023027"/>
    </source>
</evidence>
<dbReference type="Pfam" id="PF10589">
    <property type="entry name" value="NADH_4Fe-4S"/>
    <property type="match status" value="1"/>
</dbReference>
<dbReference type="FunFam" id="3.10.20.600:FF:000001">
    <property type="entry name" value="NADH dehydrogenase [ubiquinone] flavoprotein 1, mitochondrial"/>
    <property type="match status" value="1"/>
</dbReference>
<dbReference type="Gene3D" id="3.40.50.11540">
    <property type="entry name" value="NADH-ubiquinone oxidoreductase 51kDa subunit"/>
    <property type="match status" value="1"/>
</dbReference>
<dbReference type="SMART" id="SM00928">
    <property type="entry name" value="NADH_4Fe-4S"/>
    <property type="match status" value="1"/>
</dbReference>
<comment type="catalytic activity">
    <reaction evidence="12">
        <text>a ubiquinone + NADH + 5 H(+)(in) = a ubiquinol + NAD(+) + 4 H(+)(out)</text>
        <dbReference type="Rhea" id="RHEA:29091"/>
        <dbReference type="Rhea" id="RHEA-COMP:9565"/>
        <dbReference type="Rhea" id="RHEA-COMP:9566"/>
        <dbReference type="ChEBI" id="CHEBI:15378"/>
        <dbReference type="ChEBI" id="CHEBI:16389"/>
        <dbReference type="ChEBI" id="CHEBI:17976"/>
        <dbReference type="ChEBI" id="CHEBI:57540"/>
        <dbReference type="ChEBI" id="CHEBI:57945"/>
        <dbReference type="EC" id="7.1.1.2"/>
    </reaction>
</comment>
<keyword evidence="9 12" id="KW-0408">Iron</keyword>
<dbReference type="Pfam" id="PF01512">
    <property type="entry name" value="Complex1_51K"/>
    <property type="match status" value="1"/>
</dbReference>
<keyword evidence="8" id="KW-1278">Translocase</keyword>
<dbReference type="Proteomes" id="UP001149090">
    <property type="component" value="Unassembled WGS sequence"/>
</dbReference>
<name>A0A9Q0L8P3_ANAIG</name>
<dbReference type="SUPFAM" id="SSF142019">
    <property type="entry name" value="Nqo1 FMN-binding domain-like"/>
    <property type="match status" value="1"/>
</dbReference>
<keyword evidence="12" id="KW-0249">Electron transport</keyword>
<dbReference type="Pfam" id="PF22461">
    <property type="entry name" value="SLBB_2"/>
    <property type="match status" value="1"/>
</dbReference>
<evidence type="ECO:0000256" key="10">
    <source>
        <dbReference type="ARBA" id="ARBA00023014"/>
    </source>
</evidence>
<keyword evidence="12" id="KW-0472">Membrane</keyword>
<dbReference type="NCBIfam" id="NF010120">
    <property type="entry name" value="PRK13596.1"/>
    <property type="match status" value="1"/>
</dbReference>
<keyword evidence="5 12" id="KW-0285">Flavoprotein</keyword>
<dbReference type="SUPFAM" id="SSF140490">
    <property type="entry name" value="Nqo1C-terminal domain-like"/>
    <property type="match status" value="1"/>
</dbReference>
<evidence type="ECO:0000256" key="8">
    <source>
        <dbReference type="ARBA" id="ARBA00022967"/>
    </source>
</evidence>